<dbReference type="InterPro" id="IPR000515">
    <property type="entry name" value="MetI-like"/>
</dbReference>
<gene>
    <name evidence="12" type="ORF">H9751_09245</name>
</gene>
<feature type="compositionally biased region" description="Basic residues" evidence="10">
    <location>
        <begin position="280"/>
        <end position="294"/>
    </location>
</feature>
<feature type="transmembrane region" description="Helical" evidence="9">
    <location>
        <begin position="12"/>
        <end position="35"/>
    </location>
</feature>
<evidence type="ECO:0000256" key="3">
    <source>
        <dbReference type="ARBA" id="ARBA00022448"/>
    </source>
</evidence>
<reference evidence="12" key="2">
    <citation type="submission" date="2021-04" db="EMBL/GenBank/DDBJ databases">
        <authorList>
            <person name="Gilroy R."/>
        </authorList>
    </citation>
    <scope>NUCLEOTIDE SEQUENCE</scope>
    <source>
        <strain evidence="12">ChiHjej13B12-4958</strain>
    </source>
</reference>
<name>A0A9D2QGM7_9CORY</name>
<dbReference type="PANTHER" id="PTHR30406:SF8">
    <property type="entry name" value="SULFATE TRANSPORT SYSTEM PERMEASE PROTEIN CYST"/>
    <property type="match status" value="1"/>
</dbReference>
<accession>A0A9D2QGM7</accession>
<dbReference type="Proteomes" id="UP000823858">
    <property type="component" value="Unassembled WGS sequence"/>
</dbReference>
<evidence type="ECO:0000313" key="13">
    <source>
        <dbReference type="Proteomes" id="UP000823858"/>
    </source>
</evidence>
<keyword evidence="4 9" id="KW-0812">Transmembrane</keyword>
<evidence type="ECO:0000259" key="11">
    <source>
        <dbReference type="PROSITE" id="PS50928"/>
    </source>
</evidence>
<feature type="transmembrane region" description="Helical" evidence="9">
    <location>
        <begin position="241"/>
        <end position="262"/>
    </location>
</feature>
<comment type="subunit">
    <text evidence="2">The complex is composed of two ATP-binding proteins (CysA), two transmembrane proteins (CysT and CysW) and a solute-binding protein (CysP).</text>
</comment>
<evidence type="ECO:0000256" key="10">
    <source>
        <dbReference type="SAM" id="MobiDB-lite"/>
    </source>
</evidence>
<evidence type="ECO:0000256" key="2">
    <source>
        <dbReference type="ARBA" id="ARBA00011779"/>
    </source>
</evidence>
<organism evidence="12 13">
    <name type="scientific">Candidatus Corynebacterium faecigallinarum</name>
    <dbReference type="NCBI Taxonomy" id="2838528"/>
    <lineage>
        <taxon>Bacteria</taxon>
        <taxon>Bacillati</taxon>
        <taxon>Actinomycetota</taxon>
        <taxon>Actinomycetes</taxon>
        <taxon>Mycobacteriales</taxon>
        <taxon>Corynebacteriaceae</taxon>
        <taxon>Corynebacterium</taxon>
    </lineage>
</organism>
<proteinExistence type="inferred from homology"/>
<dbReference type="CDD" id="cd06261">
    <property type="entry name" value="TM_PBP2"/>
    <property type="match status" value="1"/>
</dbReference>
<dbReference type="EMBL" id="DWVP01000022">
    <property type="protein sequence ID" value="HJC85714.1"/>
    <property type="molecule type" value="Genomic_DNA"/>
</dbReference>
<protein>
    <submittedName>
        <fullName evidence="12">Molybdenum ABC transporter permease</fullName>
    </submittedName>
</protein>
<reference evidence="12" key="1">
    <citation type="journal article" date="2021" name="PeerJ">
        <title>Extensive microbial diversity within the chicken gut microbiome revealed by metagenomics and culture.</title>
        <authorList>
            <person name="Gilroy R."/>
            <person name="Ravi A."/>
            <person name="Getino M."/>
            <person name="Pursley I."/>
            <person name="Horton D.L."/>
            <person name="Alikhan N.F."/>
            <person name="Baker D."/>
            <person name="Gharbi K."/>
            <person name="Hall N."/>
            <person name="Watson M."/>
            <person name="Adriaenssens E.M."/>
            <person name="Foster-Nyarko E."/>
            <person name="Jarju S."/>
            <person name="Secka A."/>
            <person name="Antonio M."/>
            <person name="Oren A."/>
            <person name="Chaudhuri R.R."/>
            <person name="La Ragione R."/>
            <person name="Hildebrand F."/>
            <person name="Pallen M.J."/>
        </authorList>
    </citation>
    <scope>NUCLEOTIDE SEQUENCE</scope>
    <source>
        <strain evidence="12">ChiHjej13B12-4958</strain>
    </source>
</reference>
<dbReference type="PANTHER" id="PTHR30406">
    <property type="entry name" value="SULFATE TRANSPORT SYSTEM PERMEASE PROTEIN"/>
    <property type="match status" value="1"/>
</dbReference>
<feature type="transmembrane region" description="Helical" evidence="9">
    <location>
        <begin position="91"/>
        <end position="116"/>
    </location>
</feature>
<feature type="transmembrane region" description="Helical" evidence="9">
    <location>
        <begin position="184"/>
        <end position="205"/>
    </location>
</feature>
<dbReference type="InterPro" id="IPR005667">
    <property type="entry name" value="Sulph_transpt2"/>
</dbReference>
<evidence type="ECO:0000256" key="1">
    <source>
        <dbReference type="ARBA" id="ARBA00004141"/>
    </source>
</evidence>
<sequence>MRSRTVTSVPVVITLIGLAAVLLLLSPLLALLLNIPWDRTVELVTAPAAVQSLTLSLSTALVSTLLCVVLGLPLSVWLVEFARRHPGWGQVVQLIVYAPLVLSPVVSGLALVFFWGRRGVLGSWLDDAGVQVAYTSLAVIVVQVFVAMPFFVSTTTTALQGVPVVLQEAAALDGASRWQTMMRVLVPLSWPGIATGCVLSFARALSEYGATLTFAGNVAGETRTIPLLVELGLSANDMDRALGACIMLIGVYVLVVGGIAVIRMGVGGANGHKGINGHDRHGRAQSRRRARPEP</sequence>
<keyword evidence="7 9" id="KW-0472">Membrane</keyword>
<dbReference type="Pfam" id="PF00528">
    <property type="entry name" value="BPD_transp_1"/>
    <property type="match status" value="1"/>
</dbReference>
<feature type="transmembrane region" description="Helical" evidence="9">
    <location>
        <begin position="55"/>
        <end position="79"/>
    </location>
</feature>
<comment type="caution">
    <text evidence="12">The sequence shown here is derived from an EMBL/GenBank/DDBJ whole genome shotgun (WGS) entry which is preliminary data.</text>
</comment>
<comment type="similarity">
    <text evidence="9">Belongs to the binding-protein-dependent transport system permease family.</text>
</comment>
<comment type="function">
    <text evidence="8">Part of the ABC transporter complex CysAWTP (TC 3.A.1.6.1) involved in sulfate/thiosulfate import. Probably responsible for the translocation of the substrate across the membrane.</text>
</comment>
<keyword evidence="6" id="KW-0764">Sulfate transport</keyword>
<evidence type="ECO:0000256" key="5">
    <source>
        <dbReference type="ARBA" id="ARBA00022989"/>
    </source>
</evidence>
<keyword evidence="3 9" id="KW-0813">Transport</keyword>
<feature type="transmembrane region" description="Helical" evidence="9">
    <location>
        <begin position="128"/>
        <end position="152"/>
    </location>
</feature>
<dbReference type="PROSITE" id="PS50928">
    <property type="entry name" value="ABC_TM1"/>
    <property type="match status" value="1"/>
</dbReference>
<evidence type="ECO:0000256" key="9">
    <source>
        <dbReference type="RuleBase" id="RU363032"/>
    </source>
</evidence>
<evidence type="ECO:0000313" key="12">
    <source>
        <dbReference type="EMBL" id="HJC85714.1"/>
    </source>
</evidence>
<dbReference type="InterPro" id="IPR035906">
    <property type="entry name" value="MetI-like_sf"/>
</dbReference>
<feature type="region of interest" description="Disordered" evidence="10">
    <location>
        <begin position="273"/>
        <end position="294"/>
    </location>
</feature>
<evidence type="ECO:0000256" key="6">
    <source>
        <dbReference type="ARBA" id="ARBA00023032"/>
    </source>
</evidence>
<evidence type="ECO:0000256" key="7">
    <source>
        <dbReference type="ARBA" id="ARBA00023136"/>
    </source>
</evidence>
<evidence type="ECO:0000256" key="4">
    <source>
        <dbReference type="ARBA" id="ARBA00022692"/>
    </source>
</evidence>
<evidence type="ECO:0000256" key="8">
    <source>
        <dbReference type="ARBA" id="ARBA00025323"/>
    </source>
</evidence>
<feature type="domain" description="ABC transmembrane type-1" evidence="11">
    <location>
        <begin position="53"/>
        <end position="260"/>
    </location>
</feature>
<comment type="subcellular location">
    <subcellularLocation>
        <location evidence="9">Cell membrane</location>
        <topology evidence="9">Multi-pass membrane protein</topology>
    </subcellularLocation>
    <subcellularLocation>
        <location evidence="1">Membrane</location>
        <topology evidence="1">Multi-pass membrane protein</topology>
    </subcellularLocation>
</comment>
<dbReference type="GO" id="GO:0005886">
    <property type="term" value="C:plasma membrane"/>
    <property type="evidence" value="ECO:0007669"/>
    <property type="project" value="UniProtKB-SubCell"/>
</dbReference>
<keyword evidence="5 9" id="KW-1133">Transmembrane helix</keyword>
<dbReference type="GO" id="GO:0015419">
    <property type="term" value="F:ABC-type sulfate transporter activity"/>
    <property type="evidence" value="ECO:0007669"/>
    <property type="project" value="InterPro"/>
</dbReference>
<dbReference type="SUPFAM" id="SSF161098">
    <property type="entry name" value="MetI-like"/>
    <property type="match status" value="1"/>
</dbReference>
<dbReference type="AlphaFoldDB" id="A0A9D2QGM7"/>
<dbReference type="Gene3D" id="1.10.3720.10">
    <property type="entry name" value="MetI-like"/>
    <property type="match status" value="1"/>
</dbReference>